<reference evidence="10 11" key="1">
    <citation type="journal article" date="2018" name="Plant J.">
        <title>Genome sequences of Chlorella sorokiniana UTEX 1602 and Micractinium conductrix SAG 241.80: implications to maltose excretion by a green alga.</title>
        <authorList>
            <person name="Arriola M.B."/>
            <person name="Velmurugan N."/>
            <person name="Zhang Y."/>
            <person name="Plunkett M.H."/>
            <person name="Hondzo H."/>
            <person name="Barney B.M."/>
        </authorList>
    </citation>
    <scope>NUCLEOTIDE SEQUENCE [LARGE SCALE GENOMIC DNA]</scope>
    <source>
        <strain evidence="11">UTEX 1602</strain>
    </source>
</reference>
<evidence type="ECO:0000256" key="1">
    <source>
        <dbReference type="ARBA" id="ARBA00000135"/>
    </source>
</evidence>
<keyword evidence="11" id="KW-1185">Reference proteome</keyword>
<dbReference type="InterPro" id="IPR023042">
    <property type="entry name" value="Peptidase_M17_leu_NH2_pept"/>
</dbReference>
<evidence type="ECO:0000256" key="5">
    <source>
        <dbReference type="ARBA" id="ARBA00022438"/>
    </source>
</evidence>
<protein>
    <submittedName>
        <fullName evidence="10">Aminopeptidase family</fullName>
    </submittedName>
</protein>
<dbReference type="Proteomes" id="UP000239899">
    <property type="component" value="Unassembled WGS sequence"/>
</dbReference>
<keyword evidence="7" id="KW-0378">Hydrolase</keyword>
<dbReference type="GO" id="GO:0030145">
    <property type="term" value="F:manganese ion binding"/>
    <property type="evidence" value="ECO:0007669"/>
    <property type="project" value="InterPro"/>
</dbReference>
<dbReference type="Gene3D" id="3.40.630.10">
    <property type="entry name" value="Zn peptidases"/>
    <property type="match status" value="1"/>
</dbReference>
<feature type="transmembrane region" description="Helical" evidence="8">
    <location>
        <begin position="634"/>
        <end position="651"/>
    </location>
</feature>
<comment type="caution">
    <text evidence="10">The sequence shown here is derived from an EMBL/GenBank/DDBJ whole genome shotgun (WGS) entry which is preliminary data.</text>
</comment>
<keyword evidence="8" id="KW-0472">Membrane</keyword>
<evidence type="ECO:0000313" key="10">
    <source>
        <dbReference type="EMBL" id="PRW58630.1"/>
    </source>
</evidence>
<dbReference type="Pfam" id="PF00883">
    <property type="entry name" value="Peptidase_M17"/>
    <property type="match status" value="1"/>
</dbReference>
<proteinExistence type="inferred from homology"/>
<accession>A0A2P6TX39</accession>
<dbReference type="PANTHER" id="PTHR11963">
    <property type="entry name" value="LEUCINE AMINOPEPTIDASE-RELATED"/>
    <property type="match status" value="1"/>
</dbReference>
<keyword evidence="5 10" id="KW-0031">Aminopeptidase</keyword>
<dbReference type="SUPFAM" id="SSF52949">
    <property type="entry name" value="Macro domain-like"/>
    <property type="match status" value="1"/>
</dbReference>
<organism evidence="10 11">
    <name type="scientific">Chlorella sorokiniana</name>
    <name type="common">Freshwater green alga</name>
    <dbReference type="NCBI Taxonomy" id="3076"/>
    <lineage>
        <taxon>Eukaryota</taxon>
        <taxon>Viridiplantae</taxon>
        <taxon>Chlorophyta</taxon>
        <taxon>core chlorophytes</taxon>
        <taxon>Trebouxiophyceae</taxon>
        <taxon>Chlorellales</taxon>
        <taxon>Chlorellaceae</taxon>
        <taxon>Chlorella clade</taxon>
        <taxon>Chlorella</taxon>
    </lineage>
</organism>
<evidence type="ECO:0000259" key="9">
    <source>
        <dbReference type="PROSITE" id="PS00631"/>
    </source>
</evidence>
<keyword evidence="8" id="KW-1133">Transmembrane helix</keyword>
<evidence type="ECO:0000256" key="2">
    <source>
        <dbReference type="ARBA" id="ARBA00001585"/>
    </source>
</evidence>
<dbReference type="OrthoDB" id="412814at2759"/>
<keyword evidence="6" id="KW-0645">Protease</keyword>
<dbReference type="GO" id="GO:0006508">
    <property type="term" value="P:proteolysis"/>
    <property type="evidence" value="ECO:0007669"/>
    <property type="project" value="UniProtKB-KW"/>
</dbReference>
<dbReference type="PROSITE" id="PS00631">
    <property type="entry name" value="CYTOSOL_AP"/>
    <property type="match status" value="1"/>
</dbReference>
<comment type="catalytic activity">
    <reaction evidence="2">
        <text>Release of N-terminal proline from a peptide.</text>
        <dbReference type="EC" id="3.4.11.5"/>
    </reaction>
</comment>
<dbReference type="AlphaFoldDB" id="A0A2P6TX39"/>
<dbReference type="Gene3D" id="3.40.220.10">
    <property type="entry name" value="Leucine Aminopeptidase, subunit E, domain 1"/>
    <property type="match status" value="1"/>
</dbReference>
<dbReference type="InterPro" id="IPR008283">
    <property type="entry name" value="Peptidase_M17_N"/>
</dbReference>
<comment type="catalytic activity">
    <reaction evidence="1">
        <text>Release of an N-terminal amino acid, Xaa-|-Yaa-, in which Xaa is preferably Leu, but may be other amino acids including Pro although not Arg or Lys, and Yaa may be Pro. Amino acid amides and methyl esters are also readily hydrolyzed, but rates on arylamides are exceedingly low.</text>
        <dbReference type="EC" id="3.4.11.1"/>
    </reaction>
</comment>
<dbReference type="HAMAP" id="MF_00181">
    <property type="entry name" value="Cytosol_peptidase_M17"/>
    <property type="match status" value="1"/>
</dbReference>
<dbReference type="NCBIfam" id="NF002076">
    <property type="entry name" value="PRK00913.2-3"/>
    <property type="match status" value="1"/>
</dbReference>
<dbReference type="InterPro" id="IPR000819">
    <property type="entry name" value="Peptidase_M17_C"/>
</dbReference>
<dbReference type="GO" id="GO:0070006">
    <property type="term" value="F:metalloaminopeptidase activity"/>
    <property type="evidence" value="ECO:0007669"/>
    <property type="project" value="InterPro"/>
</dbReference>
<gene>
    <name evidence="10" type="ORF">C2E21_3120</name>
</gene>
<feature type="transmembrane region" description="Helical" evidence="8">
    <location>
        <begin position="607"/>
        <end position="627"/>
    </location>
</feature>
<dbReference type="InterPro" id="IPR011356">
    <property type="entry name" value="Leucine_aapep/pepB"/>
</dbReference>
<dbReference type="NCBIfam" id="NF002074">
    <property type="entry name" value="PRK00913.1-4"/>
    <property type="match status" value="1"/>
</dbReference>
<evidence type="ECO:0000256" key="4">
    <source>
        <dbReference type="ARBA" id="ARBA00011867"/>
    </source>
</evidence>
<comment type="subunit">
    <text evidence="4">Homohexamer (dimer of homotrimers).</text>
</comment>
<dbReference type="PANTHER" id="PTHR11963:SF23">
    <property type="entry name" value="CYTOSOL AMINOPEPTIDASE"/>
    <property type="match status" value="1"/>
</dbReference>
<dbReference type="EMBL" id="LHPG02000005">
    <property type="protein sequence ID" value="PRW58630.1"/>
    <property type="molecule type" value="Genomic_DNA"/>
</dbReference>
<feature type="transmembrane region" description="Helical" evidence="8">
    <location>
        <begin position="671"/>
        <end position="696"/>
    </location>
</feature>
<dbReference type="CDD" id="cd00433">
    <property type="entry name" value="Peptidase_M17"/>
    <property type="match status" value="1"/>
</dbReference>
<evidence type="ECO:0000313" key="11">
    <source>
        <dbReference type="Proteomes" id="UP000239899"/>
    </source>
</evidence>
<keyword evidence="8" id="KW-0812">Transmembrane</keyword>
<evidence type="ECO:0000256" key="3">
    <source>
        <dbReference type="ARBA" id="ARBA00009528"/>
    </source>
</evidence>
<name>A0A2P6TX39_CHLSO</name>
<evidence type="ECO:0000256" key="8">
    <source>
        <dbReference type="SAM" id="Phobius"/>
    </source>
</evidence>
<dbReference type="GO" id="GO:0005737">
    <property type="term" value="C:cytoplasm"/>
    <property type="evidence" value="ECO:0007669"/>
    <property type="project" value="InterPro"/>
</dbReference>
<evidence type="ECO:0000256" key="7">
    <source>
        <dbReference type="ARBA" id="ARBA00022801"/>
    </source>
</evidence>
<comment type="similarity">
    <text evidence="3">Belongs to the peptidase M17 family.</text>
</comment>
<dbReference type="SUPFAM" id="SSF53187">
    <property type="entry name" value="Zn-dependent exopeptidases"/>
    <property type="match status" value="1"/>
</dbReference>
<dbReference type="InterPro" id="IPR043472">
    <property type="entry name" value="Macro_dom-like"/>
</dbReference>
<feature type="domain" description="Cytosol aminopeptidase" evidence="9">
    <location>
        <begin position="447"/>
        <end position="454"/>
    </location>
</feature>
<dbReference type="Pfam" id="PF02789">
    <property type="entry name" value="Peptidase_M17_N"/>
    <property type="match status" value="1"/>
</dbReference>
<dbReference type="PRINTS" id="PR00481">
    <property type="entry name" value="LAMNOPPTDASE"/>
</dbReference>
<sequence length="700" mass="72189">MATRLLTAGRLLQRSLHGSGLRAAARAFTVGAARRPLLQAARRNLAGWRFLATAATAAGDAAPEPRSYPYGPTSVSLDPREVAITAAPGAANSWAGDLLVLGVCEDAFEAPAADKEGPTAIKSDALKALDAHLGGALSDIVTRYEFKGKAGSSQTVRCGGGSSAQYVTLCGLGPRDKLKVVADWGTSPFQQLGACVAAAAKSAKAKSAAVALLDSPLADADAAGAAGKVANGLLNGGYESTRFKTKPAKPTLEKVELLFAGGSDAAAAVAKGAALAKGAIFTRYLVEAPPNVCTPTYMAEAAAKIASEAPEVMSLEVLEKDECEKLGMGLFLGVSEASAEPPKFIHLTYTPKGEVKRNIAIVGKGLTFDSGGYNLKAGAGSMIEMMKFDMGGAGATLGAAKALAHIQPEGVKVHFIIASCENMVDAKGCRPGDILVASNGKTVEINNTDAEGRLTLADALLFAQNQCGAEAIVDIATLTGACMIALGDGMCALYSSTDDVAAAVQAAAKAAGEKVWRMPLEDSYMEQLKSPVADMKNAGGRLGGSITAALFLKEFVKTDKVQWSHLDIAGPVWREKEGGATGFGAQLLAEWAIGQGNCTPRAATMGWPWFVIFLQLASTALAGLALLHAPRLRLGAIAWVALTSCFIWPLANSYLNLHYGAEVYPSSRSAGAASAAVAGPTLCAFANIILILMLGWTAAK</sequence>
<dbReference type="STRING" id="3076.A0A2P6TX39"/>
<evidence type="ECO:0000256" key="6">
    <source>
        <dbReference type="ARBA" id="ARBA00022670"/>
    </source>
</evidence>